<evidence type="ECO:0000256" key="2">
    <source>
        <dbReference type="ARBA" id="ARBA00008974"/>
    </source>
</evidence>
<comment type="subcellular location">
    <subcellularLocation>
        <location evidence="1">Membrane</location>
        <topology evidence="1">Multi-pass membrane protein</topology>
    </subcellularLocation>
</comment>
<reference evidence="10" key="1">
    <citation type="journal article" date="2013" name="Genome Announc.">
        <title>Draft genome sequence of the ascomycete Phaeoacremonium aleophilum strain UCR-PA7, a causal agent of the esca disease complex in grapevines.</title>
        <authorList>
            <person name="Blanco-Ulate B."/>
            <person name="Rolshausen P."/>
            <person name="Cantu D."/>
        </authorList>
    </citation>
    <scope>NUCLEOTIDE SEQUENCE [LARGE SCALE GENOMIC DNA]</scope>
    <source>
        <strain evidence="10">UCR-PA7</strain>
    </source>
</reference>
<protein>
    <submittedName>
        <fullName evidence="9">Putative purine-cytosine permease fcy22 protein</fullName>
    </submittedName>
</protein>
<dbReference type="HOGENOM" id="CLU_026016_2_0_1"/>
<feature type="transmembrane region" description="Helical" evidence="8">
    <location>
        <begin position="363"/>
        <end position="386"/>
    </location>
</feature>
<feature type="transmembrane region" description="Helical" evidence="8">
    <location>
        <begin position="319"/>
        <end position="342"/>
    </location>
</feature>
<dbReference type="RefSeq" id="XP_007911296.1">
    <property type="nucleotide sequence ID" value="XM_007913105.1"/>
</dbReference>
<keyword evidence="5 8" id="KW-1133">Transmembrane helix</keyword>
<dbReference type="eggNOG" id="ENOG502QQ8Y">
    <property type="taxonomic scope" value="Eukaryota"/>
</dbReference>
<keyword evidence="6 7" id="KW-0472">Membrane</keyword>
<feature type="transmembrane region" description="Helical" evidence="8">
    <location>
        <begin position="255"/>
        <end position="277"/>
    </location>
</feature>
<dbReference type="EMBL" id="KB932812">
    <property type="protein sequence ID" value="EOO03956.1"/>
    <property type="molecule type" value="Genomic_DNA"/>
</dbReference>
<dbReference type="AlphaFoldDB" id="R8BX35"/>
<evidence type="ECO:0000256" key="4">
    <source>
        <dbReference type="ARBA" id="ARBA00022692"/>
    </source>
</evidence>
<dbReference type="GeneID" id="19325619"/>
<organism evidence="9 10">
    <name type="scientific">Phaeoacremonium minimum (strain UCR-PA7)</name>
    <name type="common">Esca disease fungus</name>
    <name type="synonym">Togninia minima</name>
    <dbReference type="NCBI Taxonomy" id="1286976"/>
    <lineage>
        <taxon>Eukaryota</taxon>
        <taxon>Fungi</taxon>
        <taxon>Dikarya</taxon>
        <taxon>Ascomycota</taxon>
        <taxon>Pezizomycotina</taxon>
        <taxon>Sordariomycetes</taxon>
        <taxon>Sordariomycetidae</taxon>
        <taxon>Togniniales</taxon>
        <taxon>Togniniaceae</taxon>
        <taxon>Phaeoacremonium</taxon>
    </lineage>
</organism>
<dbReference type="Pfam" id="PF02133">
    <property type="entry name" value="Transp_cyt_pur"/>
    <property type="match status" value="1"/>
</dbReference>
<evidence type="ECO:0000313" key="10">
    <source>
        <dbReference type="Proteomes" id="UP000014074"/>
    </source>
</evidence>
<feature type="transmembrane region" description="Helical" evidence="8">
    <location>
        <begin position="289"/>
        <end position="307"/>
    </location>
</feature>
<dbReference type="PANTHER" id="PTHR31806:SF5">
    <property type="entry name" value="PURINE-CYTOSINE PERMEASE FCY21"/>
    <property type="match status" value="1"/>
</dbReference>
<keyword evidence="4 8" id="KW-0812">Transmembrane</keyword>
<evidence type="ECO:0000313" key="9">
    <source>
        <dbReference type="EMBL" id="EOO03956.1"/>
    </source>
</evidence>
<dbReference type="PIRSF" id="PIRSF002744">
    <property type="entry name" value="Pur-cyt_permease"/>
    <property type="match status" value="1"/>
</dbReference>
<proteinExistence type="inferred from homology"/>
<gene>
    <name evidence="9" type="ORF">UCRPA7_510</name>
</gene>
<feature type="transmembrane region" description="Helical" evidence="8">
    <location>
        <begin position="398"/>
        <end position="417"/>
    </location>
</feature>
<feature type="transmembrane region" description="Helical" evidence="8">
    <location>
        <begin position="63"/>
        <end position="87"/>
    </location>
</feature>
<keyword evidence="3 7" id="KW-0813">Transport</keyword>
<evidence type="ECO:0000256" key="8">
    <source>
        <dbReference type="SAM" id="Phobius"/>
    </source>
</evidence>
<dbReference type="InterPro" id="IPR001248">
    <property type="entry name" value="Pur-cyt_permease"/>
</dbReference>
<keyword evidence="10" id="KW-1185">Reference proteome</keyword>
<feature type="transmembrane region" description="Helical" evidence="8">
    <location>
        <begin position="132"/>
        <end position="151"/>
    </location>
</feature>
<dbReference type="OrthoDB" id="2116389at2759"/>
<dbReference type="GO" id="GO:0022857">
    <property type="term" value="F:transmembrane transporter activity"/>
    <property type="evidence" value="ECO:0007669"/>
    <property type="project" value="InterPro"/>
</dbReference>
<comment type="similarity">
    <text evidence="2 7">Belongs to the purine-cytosine permease (2.A.39) family.</text>
</comment>
<feature type="transmembrane region" description="Helical" evidence="8">
    <location>
        <begin position="199"/>
        <end position="223"/>
    </location>
</feature>
<accession>R8BX35</accession>
<name>R8BX35_PHAM7</name>
<feature type="transmembrane region" description="Helical" evidence="8">
    <location>
        <begin position="99"/>
        <end position="120"/>
    </location>
</feature>
<dbReference type="Proteomes" id="UP000014074">
    <property type="component" value="Unassembled WGS sequence"/>
</dbReference>
<evidence type="ECO:0000256" key="3">
    <source>
        <dbReference type="ARBA" id="ARBA00022448"/>
    </source>
</evidence>
<dbReference type="GO" id="GO:0005886">
    <property type="term" value="C:plasma membrane"/>
    <property type="evidence" value="ECO:0007669"/>
    <property type="project" value="TreeGrafter"/>
</dbReference>
<evidence type="ECO:0000256" key="5">
    <source>
        <dbReference type="ARBA" id="ARBA00022989"/>
    </source>
</evidence>
<evidence type="ECO:0000256" key="1">
    <source>
        <dbReference type="ARBA" id="ARBA00004141"/>
    </source>
</evidence>
<feature type="transmembrane region" description="Helical" evidence="8">
    <location>
        <begin position="163"/>
        <end position="187"/>
    </location>
</feature>
<dbReference type="InterPro" id="IPR026030">
    <property type="entry name" value="Pur-cyt_permease_Fcy2/21/22"/>
</dbReference>
<evidence type="ECO:0000256" key="7">
    <source>
        <dbReference type="PIRNR" id="PIRNR002744"/>
    </source>
</evidence>
<evidence type="ECO:0000256" key="6">
    <source>
        <dbReference type="ARBA" id="ARBA00023136"/>
    </source>
</evidence>
<dbReference type="Gene3D" id="1.10.4160.10">
    <property type="entry name" value="Hydantoin permease"/>
    <property type="match status" value="1"/>
</dbReference>
<sequence length="425" mass="46214">MCLLPIPTGMLATLVFGMNLRDAALVILFFSMLTCIPPAFMGIGGMKTGLRQQMQARYSFGRYIATIPLLLNAATVTGFTLISAVVGGQTIAALNPEKVSVNVGIVIVCVISFAASLLGYKALHLWNTWTWIPNLISLVIAVGCGGKHLHLQADVPAATAAQVLSYGGLIAGYFITFGGTVSDYSIYHNPNVRKIKIFSYFYAGMFLPSVPLLILGAAIGGAVPNVPSWADAYEISGIGGIMYEMLTPAKGFGKFIMVLLALSVIGNIAISMYSVALNLQMLVPFFAKVHRFFFITATMALMIPFAIKAAEQWEESLENFLALIGYWAGCFDAVIIEELVIIRKMDYSTYDHGIWNVGRKLPSGIPALLASLISFALIVPGMAEVWYTGPIAETTGDIGFEMAFVVTALFYFPLRWLEIRWRGHL</sequence>
<dbReference type="KEGG" id="tmn:UCRPA7_510"/>
<dbReference type="PANTHER" id="PTHR31806">
    <property type="entry name" value="PURINE-CYTOSINE PERMEASE FCY2-RELATED"/>
    <property type="match status" value="1"/>
</dbReference>
<feature type="transmembrane region" description="Helical" evidence="8">
    <location>
        <begin position="23"/>
        <end position="43"/>
    </location>
</feature>